<dbReference type="InterPro" id="IPR000772">
    <property type="entry name" value="Ricin_B_lectin"/>
</dbReference>
<dbReference type="Gene3D" id="2.80.10.50">
    <property type="match status" value="1"/>
</dbReference>
<keyword evidence="8" id="KW-1185">Reference proteome</keyword>
<dbReference type="SMART" id="SM00458">
    <property type="entry name" value="RICIN"/>
    <property type="match status" value="1"/>
</dbReference>
<dbReference type="SUPFAM" id="SSF51126">
    <property type="entry name" value="Pectin lyase-like"/>
    <property type="match status" value="1"/>
</dbReference>
<dbReference type="Gene3D" id="2.160.20.10">
    <property type="entry name" value="Single-stranded right-handed beta-helix, Pectin lyase-like"/>
    <property type="match status" value="1"/>
</dbReference>
<reference evidence="8" key="1">
    <citation type="journal article" date="2019" name="Int. J. Syst. Evol. Microbiol.">
        <title>The Global Catalogue of Microorganisms (GCM) 10K type strain sequencing project: providing services to taxonomists for standard genome sequencing and annotation.</title>
        <authorList>
            <consortium name="The Broad Institute Genomics Platform"/>
            <consortium name="The Broad Institute Genome Sequencing Center for Infectious Disease"/>
            <person name="Wu L."/>
            <person name="Ma J."/>
        </authorList>
    </citation>
    <scope>NUCLEOTIDE SEQUENCE [LARGE SCALE GENOMIC DNA]</scope>
    <source>
        <strain evidence="8">ZS-35-S2</strain>
    </source>
</reference>
<accession>A0ABW1KJV2</accession>
<dbReference type="PROSITE" id="PS00503">
    <property type="entry name" value="PECTINESTERASE_2"/>
    <property type="match status" value="1"/>
</dbReference>
<dbReference type="EMBL" id="JBHSPR010000037">
    <property type="protein sequence ID" value="MFC6020708.1"/>
    <property type="molecule type" value="Genomic_DNA"/>
</dbReference>
<proteinExistence type="inferred from homology"/>
<evidence type="ECO:0000256" key="1">
    <source>
        <dbReference type="ARBA" id="ARBA00008891"/>
    </source>
</evidence>
<feature type="chain" id="PRO_5044973463" description="Pectinesterase" evidence="5">
    <location>
        <begin position="38"/>
        <end position="493"/>
    </location>
</feature>
<dbReference type="SUPFAM" id="SSF50370">
    <property type="entry name" value="Ricin B-like lectins"/>
    <property type="match status" value="1"/>
</dbReference>
<dbReference type="PANTHER" id="PTHR31321">
    <property type="entry name" value="ACYL-COA THIOESTER HYDROLASE YBHC-RELATED"/>
    <property type="match status" value="1"/>
</dbReference>
<dbReference type="InterPro" id="IPR012334">
    <property type="entry name" value="Pectin_lyas_fold"/>
</dbReference>
<comment type="similarity">
    <text evidence="1">Belongs to the pectinesterase family.</text>
</comment>
<evidence type="ECO:0000256" key="2">
    <source>
        <dbReference type="ARBA" id="ARBA00022801"/>
    </source>
</evidence>
<dbReference type="InterPro" id="IPR006311">
    <property type="entry name" value="TAT_signal"/>
</dbReference>
<feature type="active site" evidence="4">
    <location>
        <position position="354"/>
    </location>
</feature>
<evidence type="ECO:0000313" key="7">
    <source>
        <dbReference type="EMBL" id="MFC6020708.1"/>
    </source>
</evidence>
<dbReference type="PROSITE" id="PS50231">
    <property type="entry name" value="RICIN_B_LECTIN"/>
    <property type="match status" value="1"/>
</dbReference>
<comment type="caution">
    <text evidence="7">The sequence shown here is derived from an EMBL/GenBank/DDBJ whole genome shotgun (WGS) entry which is preliminary data.</text>
</comment>
<dbReference type="InterPro" id="IPR033131">
    <property type="entry name" value="Pectinesterase_Asp_AS"/>
</dbReference>
<dbReference type="Pfam" id="PF01095">
    <property type="entry name" value="Pectinesterase"/>
    <property type="match status" value="1"/>
</dbReference>
<protein>
    <recommendedName>
        <fullName evidence="5">Pectinesterase</fullName>
        <ecNumber evidence="5">3.1.1.11</ecNumber>
    </recommendedName>
</protein>
<dbReference type="Proteomes" id="UP001596203">
    <property type="component" value="Unassembled WGS sequence"/>
</dbReference>
<evidence type="ECO:0000313" key="8">
    <source>
        <dbReference type="Proteomes" id="UP001596203"/>
    </source>
</evidence>
<evidence type="ECO:0000256" key="4">
    <source>
        <dbReference type="PROSITE-ProRule" id="PRU10040"/>
    </source>
</evidence>
<dbReference type="InterPro" id="IPR000070">
    <property type="entry name" value="Pectinesterase_cat"/>
</dbReference>
<feature type="domain" description="Ricin B lectin" evidence="6">
    <location>
        <begin position="44"/>
        <end position="178"/>
    </location>
</feature>
<dbReference type="EC" id="3.1.1.11" evidence="5"/>
<dbReference type="PROSITE" id="PS51318">
    <property type="entry name" value="TAT"/>
    <property type="match status" value="1"/>
</dbReference>
<keyword evidence="2 5" id="KW-0378">Hydrolase</keyword>
<dbReference type="InterPro" id="IPR011050">
    <property type="entry name" value="Pectin_lyase_fold/virulence"/>
</dbReference>
<dbReference type="PANTHER" id="PTHR31321:SF57">
    <property type="entry name" value="PECTINESTERASE 53-RELATED"/>
    <property type="match status" value="1"/>
</dbReference>
<feature type="signal peptide" evidence="5">
    <location>
        <begin position="1"/>
        <end position="37"/>
    </location>
</feature>
<evidence type="ECO:0000256" key="5">
    <source>
        <dbReference type="RuleBase" id="RU000589"/>
    </source>
</evidence>
<comment type="pathway">
    <text evidence="5">Glycan metabolism; pectin degradation; 2-dehydro-3-deoxy-D-gluconate from pectin: step 1/5.</text>
</comment>
<organism evidence="7 8">
    <name type="scientific">Plantactinospora solaniradicis</name>
    <dbReference type="NCBI Taxonomy" id="1723736"/>
    <lineage>
        <taxon>Bacteria</taxon>
        <taxon>Bacillati</taxon>
        <taxon>Actinomycetota</taxon>
        <taxon>Actinomycetes</taxon>
        <taxon>Micromonosporales</taxon>
        <taxon>Micromonosporaceae</taxon>
        <taxon>Plantactinospora</taxon>
    </lineage>
</organism>
<dbReference type="RefSeq" id="WP_377428229.1">
    <property type="nucleotide sequence ID" value="NZ_JBHSPR010000037.1"/>
</dbReference>
<dbReference type="Pfam" id="PF14200">
    <property type="entry name" value="RicinB_lectin_2"/>
    <property type="match status" value="1"/>
</dbReference>
<evidence type="ECO:0000259" key="6">
    <source>
        <dbReference type="SMART" id="SM00458"/>
    </source>
</evidence>
<keyword evidence="5" id="KW-0732">Signal</keyword>
<evidence type="ECO:0000256" key="3">
    <source>
        <dbReference type="ARBA" id="ARBA00023085"/>
    </source>
</evidence>
<sequence length="493" mass="51908">MPISTRKRIRRRTILAATVAATAVSTGLMVPAAPAYAATVDPAAYYVLTSRHSGKAVDVYNLATNDGAPIVQWARNDGYQQQWQFVAVGNGYYQVRSRHSGKVLQVASAADGAELTQQASSSDTRQHFGLVDSPDGYVRLVNRNSGKALDVWEWSTADGGRISQFTDLGGTNQQWQLVRIGDTSGPPAGSIVVAADGTGQHRTVQAAIDAAPANSASVVTIAIRPGTYRGVVSVPSNKTNLHLLGLGAAPGNVVIVENHSAGTLRPDGSTYGTNGSATATVTGRGFAATNLTISNDFDEVANAGQAGHQAVALYLNSDRSVLTNVRLLGDQDTFLVGAAARSYVRNSYVEGTVDFIFGDGIAVLHSTQVHEKRSTGGPLTAARTPASRAYGFLFYRCSLTSSAAAGSSSLGRPWGPDAQVLYRESTLGAHINTAQPWTNMSANTWQNARFSEYRNNGAGAGVNGNRPQLTDAQAATYTPQRYLAGSDGWNPVS</sequence>
<keyword evidence="3 5" id="KW-0063">Aspartyl esterase</keyword>
<gene>
    <name evidence="7" type="ORF">ACFP2T_31635</name>
</gene>
<comment type="catalytic activity">
    <reaction evidence="5">
        <text>[(1-&gt;4)-alpha-D-galacturonosyl methyl ester](n) + n H2O = [(1-&gt;4)-alpha-D-galacturonosyl](n) + n methanol + n H(+)</text>
        <dbReference type="Rhea" id="RHEA:22380"/>
        <dbReference type="Rhea" id="RHEA-COMP:14570"/>
        <dbReference type="Rhea" id="RHEA-COMP:14573"/>
        <dbReference type="ChEBI" id="CHEBI:15377"/>
        <dbReference type="ChEBI" id="CHEBI:15378"/>
        <dbReference type="ChEBI" id="CHEBI:17790"/>
        <dbReference type="ChEBI" id="CHEBI:140522"/>
        <dbReference type="ChEBI" id="CHEBI:140523"/>
        <dbReference type="EC" id="3.1.1.11"/>
    </reaction>
</comment>
<name>A0ABW1KJV2_9ACTN</name>
<dbReference type="InterPro" id="IPR035992">
    <property type="entry name" value="Ricin_B-like_lectins"/>
</dbReference>